<evidence type="ECO:0000256" key="1">
    <source>
        <dbReference type="ARBA" id="ARBA00008324"/>
    </source>
</evidence>
<keyword evidence="6" id="KW-1185">Reference proteome</keyword>
<dbReference type="InterPro" id="IPR006683">
    <property type="entry name" value="Thioestr_dom"/>
</dbReference>
<dbReference type="AlphaFoldDB" id="A0A173LJG0"/>
<name>A0A173LJG0_9ACTN</name>
<keyword evidence="2" id="KW-0378">Hydrolase</keyword>
<dbReference type="GO" id="GO:0047617">
    <property type="term" value="F:fatty acyl-CoA hydrolase activity"/>
    <property type="evidence" value="ECO:0007669"/>
    <property type="project" value="InterPro"/>
</dbReference>
<reference evidence="5 6" key="1">
    <citation type="submission" date="2016-06" db="EMBL/GenBank/DDBJ databases">
        <title>Complete genome sequence of a saline-alkali tolerant type strain Dietzia timorensis ID05-A0528T.</title>
        <authorList>
            <person name="Wu X."/>
        </authorList>
    </citation>
    <scope>NUCLEOTIDE SEQUENCE [LARGE SCALE GENOMIC DNA]</scope>
    <source>
        <strain evidence="5 6">ID05-A0528</strain>
    </source>
</reference>
<accession>A0A173LJG0</accession>
<feature type="compositionally biased region" description="Basic and acidic residues" evidence="3">
    <location>
        <begin position="1"/>
        <end position="12"/>
    </location>
</feature>
<dbReference type="NCBIfam" id="TIGR00369">
    <property type="entry name" value="unchar_dom_1"/>
    <property type="match status" value="1"/>
</dbReference>
<gene>
    <name evidence="5" type="ORF">BJL86_1248</name>
</gene>
<dbReference type="OrthoDB" id="9813282at2"/>
<dbReference type="Proteomes" id="UP000186104">
    <property type="component" value="Chromosome"/>
</dbReference>
<sequence length="170" mass="17945">MAEHETVVRWDDGSDVGPGTDELSGLDYMRKVVAGELPESPMSSHAALHVVSAGPGEVSVRCSPDESHFNRIGSVHGGLMCTLLDSALGGAVHTTVPAGTGFTSIDINVSYLRAVFPENAPLLCNARVTKPGRRVAFAEGEVVDARGKTVATATSTFLVFALEDRPRRRG</sequence>
<feature type="region of interest" description="Disordered" evidence="3">
    <location>
        <begin position="1"/>
        <end position="21"/>
    </location>
</feature>
<evidence type="ECO:0000259" key="4">
    <source>
        <dbReference type="Pfam" id="PF03061"/>
    </source>
</evidence>
<feature type="domain" description="Thioesterase" evidence="4">
    <location>
        <begin position="73"/>
        <end position="150"/>
    </location>
</feature>
<dbReference type="RefSeq" id="WP_075844879.1">
    <property type="nucleotide sequence ID" value="NZ_CP015961.1"/>
</dbReference>
<protein>
    <submittedName>
        <fullName evidence="5">Putative esterase</fullName>
    </submittedName>
</protein>
<dbReference type="EMBL" id="CP015961">
    <property type="protein sequence ID" value="ANI92033.1"/>
    <property type="molecule type" value="Genomic_DNA"/>
</dbReference>
<dbReference type="InterPro" id="IPR039298">
    <property type="entry name" value="ACOT13"/>
</dbReference>
<dbReference type="InterPro" id="IPR003736">
    <property type="entry name" value="PAAI_dom"/>
</dbReference>
<dbReference type="InterPro" id="IPR029069">
    <property type="entry name" value="HotDog_dom_sf"/>
</dbReference>
<evidence type="ECO:0000256" key="3">
    <source>
        <dbReference type="SAM" id="MobiDB-lite"/>
    </source>
</evidence>
<dbReference type="SUPFAM" id="SSF54637">
    <property type="entry name" value="Thioesterase/thiol ester dehydrase-isomerase"/>
    <property type="match status" value="1"/>
</dbReference>
<evidence type="ECO:0000313" key="5">
    <source>
        <dbReference type="EMBL" id="ANI92033.1"/>
    </source>
</evidence>
<dbReference type="STRING" id="499555.BJL86_1248"/>
<dbReference type="Pfam" id="PF03061">
    <property type="entry name" value="4HBT"/>
    <property type="match status" value="1"/>
</dbReference>
<dbReference type="Gene3D" id="3.10.129.10">
    <property type="entry name" value="Hotdog Thioesterase"/>
    <property type="match status" value="1"/>
</dbReference>
<organism evidence="5 6">
    <name type="scientific">Dietzia timorensis</name>
    <dbReference type="NCBI Taxonomy" id="499555"/>
    <lineage>
        <taxon>Bacteria</taxon>
        <taxon>Bacillati</taxon>
        <taxon>Actinomycetota</taxon>
        <taxon>Actinomycetes</taxon>
        <taxon>Mycobacteriales</taxon>
        <taxon>Dietziaceae</taxon>
        <taxon>Dietzia</taxon>
    </lineage>
</organism>
<evidence type="ECO:0000313" key="6">
    <source>
        <dbReference type="Proteomes" id="UP000186104"/>
    </source>
</evidence>
<dbReference type="CDD" id="cd03443">
    <property type="entry name" value="PaaI_thioesterase"/>
    <property type="match status" value="1"/>
</dbReference>
<proteinExistence type="inferred from homology"/>
<evidence type="ECO:0000256" key="2">
    <source>
        <dbReference type="ARBA" id="ARBA00022801"/>
    </source>
</evidence>
<dbReference type="PANTHER" id="PTHR21660:SF1">
    <property type="entry name" value="ACYL-COENZYME A THIOESTERASE 13"/>
    <property type="match status" value="1"/>
</dbReference>
<comment type="similarity">
    <text evidence="1">Belongs to the thioesterase PaaI family.</text>
</comment>
<dbReference type="KEGG" id="dtm:BJL86_1248"/>
<dbReference type="PANTHER" id="PTHR21660">
    <property type="entry name" value="THIOESTERASE SUPERFAMILY MEMBER-RELATED"/>
    <property type="match status" value="1"/>
</dbReference>